<dbReference type="Proteomes" id="UP000726737">
    <property type="component" value="Unassembled WGS sequence"/>
</dbReference>
<dbReference type="EMBL" id="JAAAJA010000031">
    <property type="protein sequence ID" value="KAG0265446.1"/>
    <property type="molecule type" value="Genomic_DNA"/>
</dbReference>
<dbReference type="SUPFAM" id="SSF50978">
    <property type="entry name" value="WD40 repeat-like"/>
    <property type="match status" value="1"/>
</dbReference>
<dbReference type="InterPro" id="IPR015943">
    <property type="entry name" value="WD40/YVTN_repeat-like_dom_sf"/>
</dbReference>
<dbReference type="SUPFAM" id="SSF81383">
    <property type="entry name" value="F-box domain"/>
    <property type="match status" value="1"/>
</dbReference>
<dbReference type="PROSITE" id="PS50082">
    <property type="entry name" value="WD_REPEATS_2"/>
    <property type="match status" value="1"/>
</dbReference>
<dbReference type="InterPro" id="IPR001810">
    <property type="entry name" value="F-box_dom"/>
</dbReference>
<feature type="domain" description="F-box" evidence="3">
    <location>
        <begin position="12"/>
        <end position="58"/>
    </location>
</feature>
<reference evidence="4" key="1">
    <citation type="journal article" date="2020" name="Fungal Divers.">
        <title>Resolving the Mortierellaceae phylogeny through synthesis of multi-gene phylogenetics and phylogenomics.</title>
        <authorList>
            <person name="Vandepol N."/>
            <person name="Liber J."/>
            <person name="Desiro A."/>
            <person name="Na H."/>
            <person name="Kennedy M."/>
            <person name="Barry K."/>
            <person name="Grigoriev I.V."/>
            <person name="Miller A.N."/>
            <person name="O'Donnell K."/>
            <person name="Stajich J.E."/>
            <person name="Bonito G."/>
        </authorList>
    </citation>
    <scope>NUCLEOTIDE SEQUENCE</scope>
    <source>
        <strain evidence="4">KOD948</strain>
    </source>
</reference>
<protein>
    <recommendedName>
        <fullName evidence="3">F-box domain-containing protein</fullName>
    </recommendedName>
</protein>
<keyword evidence="5" id="KW-1185">Reference proteome</keyword>
<evidence type="ECO:0000259" key="3">
    <source>
        <dbReference type="PROSITE" id="PS50181"/>
    </source>
</evidence>
<dbReference type="InterPro" id="IPR050995">
    <property type="entry name" value="WD-F-box_domain-protein"/>
</dbReference>
<dbReference type="InterPro" id="IPR036047">
    <property type="entry name" value="F-box-like_dom_sf"/>
</dbReference>
<dbReference type="Pfam" id="PF00400">
    <property type="entry name" value="WD40"/>
    <property type="match status" value="1"/>
</dbReference>
<feature type="repeat" description="WD" evidence="1">
    <location>
        <begin position="524"/>
        <end position="565"/>
    </location>
</feature>
<evidence type="ECO:0000256" key="2">
    <source>
        <dbReference type="SAM" id="MobiDB-lite"/>
    </source>
</evidence>
<feature type="region of interest" description="Disordered" evidence="2">
    <location>
        <begin position="401"/>
        <end position="425"/>
    </location>
</feature>
<dbReference type="Gene3D" id="1.20.1280.50">
    <property type="match status" value="1"/>
</dbReference>
<dbReference type="PROSITE" id="PS50294">
    <property type="entry name" value="WD_REPEATS_REGION"/>
    <property type="match status" value="1"/>
</dbReference>
<dbReference type="AlphaFoldDB" id="A0A9P6U9H6"/>
<evidence type="ECO:0000256" key="1">
    <source>
        <dbReference type="PROSITE-ProRule" id="PRU00221"/>
    </source>
</evidence>
<sequence length="624" mass="69909">MPREDVATGYRQDPMSFFSEEVALHILELLSPADLGKCACVSTLWHRLVNDQMLWRRLFLKYHFEFPRGIQSLGVTQRRSSLKRSISFPYQYQSARSGTQDQYWKSLYKLNYNWIIGQARVIALSVQDLLTQDELALSRNGGRTAISWEDERVRRCRHPPIVQFKGSILLVVSPGSLVHLWRIRSSPTFIQFWQTYRCSRTEPGVARREQDNGETHQITSLTLDSSTDGTTGWQKVMVGFRSGHFSVFEYFEGPSDSQDGTADIEQAATLREIGRTEDLPAQCNLGCIQSASFQYPILTTFSDDGSISIYSIQSTPSSVDRPHTWCRLLHRLYGTPTQSPVQIELSRLKPHMATTTHGQEGVVGRWRALISFGLQLYDASWTIRLQEIEFDERFILNSSETGTAEDTMASSDDSTKGNVGSESTTPPFFKSTISCSEASSCPPVVGHTRIGSISAISIAWPLVVTTHNDNTMNVFQMTRSLDGNTHGWSQAFDRTLDQDRNGAQDDAASFCSAQQLHFYHLSTLYGHCGAVSSVSIESRSGRLVSASMDRSIKVWTLATKDQEAVVPLQGTHRCAVSMSDINKSWTEAGQVTKEEGLGLVWVGSDEEKIVSMNCDGTIKIWHFT</sequence>
<dbReference type="OrthoDB" id="3219396at2759"/>
<dbReference type="InterPro" id="IPR036322">
    <property type="entry name" value="WD40_repeat_dom_sf"/>
</dbReference>
<dbReference type="SMART" id="SM00320">
    <property type="entry name" value="WD40"/>
    <property type="match status" value="2"/>
</dbReference>
<accession>A0A9P6U9H6</accession>
<keyword evidence="1" id="KW-0853">WD repeat</keyword>
<comment type="caution">
    <text evidence="4">The sequence shown here is derived from an EMBL/GenBank/DDBJ whole genome shotgun (WGS) entry which is preliminary data.</text>
</comment>
<dbReference type="SMART" id="SM00256">
    <property type="entry name" value="FBOX"/>
    <property type="match status" value="1"/>
</dbReference>
<evidence type="ECO:0000313" key="4">
    <source>
        <dbReference type="EMBL" id="KAG0265446.1"/>
    </source>
</evidence>
<dbReference type="Pfam" id="PF12937">
    <property type="entry name" value="F-box-like"/>
    <property type="match status" value="1"/>
</dbReference>
<dbReference type="PANTHER" id="PTHR14604">
    <property type="entry name" value="WD40 REPEAT PF20"/>
    <property type="match status" value="1"/>
</dbReference>
<gene>
    <name evidence="4" type="ORF">BG011_004666</name>
</gene>
<dbReference type="Pfam" id="PF25499">
    <property type="entry name" value="Beta-prop_pof12"/>
    <property type="match status" value="1"/>
</dbReference>
<organism evidence="4 5">
    <name type="scientific">Mortierella polycephala</name>
    <dbReference type="NCBI Taxonomy" id="41804"/>
    <lineage>
        <taxon>Eukaryota</taxon>
        <taxon>Fungi</taxon>
        <taxon>Fungi incertae sedis</taxon>
        <taxon>Mucoromycota</taxon>
        <taxon>Mortierellomycotina</taxon>
        <taxon>Mortierellomycetes</taxon>
        <taxon>Mortierellales</taxon>
        <taxon>Mortierellaceae</taxon>
        <taxon>Mortierella</taxon>
    </lineage>
</organism>
<evidence type="ECO:0000313" key="5">
    <source>
        <dbReference type="Proteomes" id="UP000726737"/>
    </source>
</evidence>
<dbReference type="PANTHER" id="PTHR14604:SF4">
    <property type="entry name" value="F-BOX DOMAIN-CONTAINING PROTEIN"/>
    <property type="match status" value="1"/>
</dbReference>
<dbReference type="Gene3D" id="2.130.10.10">
    <property type="entry name" value="YVTN repeat-like/Quinoprotein amine dehydrogenase"/>
    <property type="match status" value="1"/>
</dbReference>
<proteinExistence type="predicted"/>
<name>A0A9P6U9H6_9FUNG</name>
<dbReference type="InterPro" id="IPR001680">
    <property type="entry name" value="WD40_rpt"/>
</dbReference>
<dbReference type="PROSITE" id="PS50181">
    <property type="entry name" value="FBOX"/>
    <property type="match status" value="1"/>
</dbReference>